<name>A0A834ZKQ0_TETSI</name>
<reference evidence="2 3" key="1">
    <citation type="submission" date="2020-04" db="EMBL/GenBank/DDBJ databases">
        <title>Plant Genome Project.</title>
        <authorList>
            <person name="Zhang R.-G."/>
        </authorList>
    </citation>
    <scope>NUCLEOTIDE SEQUENCE [LARGE SCALE GENOMIC DNA]</scope>
    <source>
        <strain evidence="2">YNK0</strain>
        <tissue evidence="2">Leaf</tissue>
    </source>
</reference>
<organism evidence="2 3">
    <name type="scientific">Tetracentron sinense</name>
    <name type="common">Spur-leaf</name>
    <dbReference type="NCBI Taxonomy" id="13715"/>
    <lineage>
        <taxon>Eukaryota</taxon>
        <taxon>Viridiplantae</taxon>
        <taxon>Streptophyta</taxon>
        <taxon>Embryophyta</taxon>
        <taxon>Tracheophyta</taxon>
        <taxon>Spermatophyta</taxon>
        <taxon>Magnoliopsida</taxon>
        <taxon>Trochodendrales</taxon>
        <taxon>Trochodendraceae</taxon>
        <taxon>Tetracentron</taxon>
    </lineage>
</organism>
<sequence>MTLIAISCNSAQQWHLRVAAPPPPRRTNKDPHCNSSHRHTPPRAARLCQSCKPQHPSPPRLQL</sequence>
<comment type="caution">
    <text evidence="2">The sequence shown here is derived from an EMBL/GenBank/DDBJ whole genome shotgun (WGS) entry which is preliminary data.</text>
</comment>
<keyword evidence="3" id="KW-1185">Reference proteome</keyword>
<accession>A0A834ZKQ0</accession>
<evidence type="ECO:0000313" key="2">
    <source>
        <dbReference type="EMBL" id="KAF8408851.1"/>
    </source>
</evidence>
<dbReference type="EMBL" id="JABCRI010000003">
    <property type="protein sequence ID" value="KAF8408851.1"/>
    <property type="molecule type" value="Genomic_DNA"/>
</dbReference>
<gene>
    <name evidence="2" type="ORF">HHK36_004920</name>
</gene>
<evidence type="ECO:0000256" key="1">
    <source>
        <dbReference type="SAM" id="MobiDB-lite"/>
    </source>
</evidence>
<dbReference type="Proteomes" id="UP000655225">
    <property type="component" value="Unassembled WGS sequence"/>
</dbReference>
<feature type="region of interest" description="Disordered" evidence="1">
    <location>
        <begin position="18"/>
        <end position="63"/>
    </location>
</feature>
<protein>
    <submittedName>
        <fullName evidence="2">Uncharacterized protein</fullName>
    </submittedName>
</protein>
<evidence type="ECO:0000313" key="3">
    <source>
        <dbReference type="Proteomes" id="UP000655225"/>
    </source>
</evidence>
<dbReference type="AlphaFoldDB" id="A0A834ZKQ0"/>
<proteinExistence type="predicted"/>